<feature type="domain" description="HTH luxR-type" evidence="4">
    <location>
        <begin position="138"/>
        <end position="203"/>
    </location>
</feature>
<dbReference type="Gene3D" id="3.40.50.2300">
    <property type="match status" value="1"/>
</dbReference>
<dbReference type="PROSITE" id="PS50043">
    <property type="entry name" value="HTH_LUXR_2"/>
    <property type="match status" value="1"/>
</dbReference>
<comment type="caution">
    <text evidence="6">The sequence shown here is derived from an EMBL/GenBank/DDBJ whole genome shotgun (WGS) entry which is preliminary data.</text>
</comment>
<sequence length="207" mass="22453">MAEPIRVLIVDDHPLLRDGIAVLIANRDDIVVVGQAESGTEAIAAHQRLCPDVTLMDLQLPDMDGVDAIKAIRSHAPQARIVVLTTYSGDARAQKAMQAGARAYTLKNHVRRDLLDTIRKVFAGYKYVDPEVAGQMAEHSGEEGLTSRELQILHLVAGGLSNKRITSSLAISEDTVKGHVSNILSKLDANDRTHAVTLAIRRGVIQI</sequence>
<dbReference type="PRINTS" id="PR00038">
    <property type="entry name" value="HTHLUXR"/>
</dbReference>
<dbReference type="SUPFAM" id="SSF46894">
    <property type="entry name" value="C-terminal effector domain of the bipartite response regulators"/>
    <property type="match status" value="1"/>
</dbReference>
<keyword evidence="2 6" id="KW-0238">DNA-binding</keyword>
<dbReference type="AlphaFoldDB" id="A0A3D4V5X0"/>
<reference evidence="6 7" key="1">
    <citation type="journal article" date="2018" name="Nat. Biotechnol.">
        <title>A standardized bacterial taxonomy based on genome phylogeny substantially revises the tree of life.</title>
        <authorList>
            <person name="Parks D.H."/>
            <person name="Chuvochina M."/>
            <person name="Waite D.W."/>
            <person name="Rinke C."/>
            <person name="Skarshewski A."/>
            <person name="Chaumeil P.A."/>
            <person name="Hugenholtz P."/>
        </authorList>
    </citation>
    <scope>NUCLEOTIDE SEQUENCE [LARGE SCALE GENOMIC DNA]</scope>
    <source>
        <strain evidence="6">UBA8844</strain>
    </source>
</reference>
<accession>A0A3D4V5X0</accession>
<proteinExistence type="predicted"/>
<dbReference type="Pfam" id="PF00196">
    <property type="entry name" value="GerE"/>
    <property type="match status" value="1"/>
</dbReference>
<dbReference type="SMART" id="SM00421">
    <property type="entry name" value="HTH_LUXR"/>
    <property type="match status" value="1"/>
</dbReference>
<keyword evidence="1 3" id="KW-0597">Phosphoprotein</keyword>
<dbReference type="CDD" id="cd06170">
    <property type="entry name" value="LuxR_C_like"/>
    <property type="match status" value="1"/>
</dbReference>
<dbReference type="SUPFAM" id="SSF52172">
    <property type="entry name" value="CheY-like"/>
    <property type="match status" value="1"/>
</dbReference>
<dbReference type="GO" id="GO:0000160">
    <property type="term" value="P:phosphorelay signal transduction system"/>
    <property type="evidence" value="ECO:0007669"/>
    <property type="project" value="InterPro"/>
</dbReference>
<dbReference type="InterPro" id="IPR039420">
    <property type="entry name" value="WalR-like"/>
</dbReference>
<dbReference type="EMBL" id="DPIY01000005">
    <property type="protein sequence ID" value="HCT56526.1"/>
    <property type="molecule type" value="Genomic_DNA"/>
</dbReference>
<evidence type="ECO:0000256" key="1">
    <source>
        <dbReference type="ARBA" id="ARBA00022553"/>
    </source>
</evidence>
<evidence type="ECO:0000259" key="5">
    <source>
        <dbReference type="PROSITE" id="PS50110"/>
    </source>
</evidence>
<evidence type="ECO:0000256" key="2">
    <source>
        <dbReference type="ARBA" id="ARBA00023125"/>
    </source>
</evidence>
<dbReference type="InterPro" id="IPR011006">
    <property type="entry name" value="CheY-like_superfamily"/>
</dbReference>
<evidence type="ECO:0000313" key="7">
    <source>
        <dbReference type="Proteomes" id="UP000264071"/>
    </source>
</evidence>
<dbReference type="Pfam" id="PF00072">
    <property type="entry name" value="Response_reg"/>
    <property type="match status" value="1"/>
</dbReference>
<organism evidence="6 7">
    <name type="scientific">Gemmatimonas aurantiaca</name>
    <dbReference type="NCBI Taxonomy" id="173480"/>
    <lineage>
        <taxon>Bacteria</taxon>
        <taxon>Pseudomonadati</taxon>
        <taxon>Gemmatimonadota</taxon>
        <taxon>Gemmatimonadia</taxon>
        <taxon>Gemmatimonadales</taxon>
        <taxon>Gemmatimonadaceae</taxon>
        <taxon>Gemmatimonas</taxon>
    </lineage>
</organism>
<dbReference type="PANTHER" id="PTHR43214:SF43">
    <property type="entry name" value="TWO-COMPONENT RESPONSE REGULATOR"/>
    <property type="match status" value="1"/>
</dbReference>
<dbReference type="PANTHER" id="PTHR43214">
    <property type="entry name" value="TWO-COMPONENT RESPONSE REGULATOR"/>
    <property type="match status" value="1"/>
</dbReference>
<dbReference type="GO" id="GO:0006355">
    <property type="term" value="P:regulation of DNA-templated transcription"/>
    <property type="evidence" value="ECO:0007669"/>
    <property type="project" value="InterPro"/>
</dbReference>
<dbReference type="PROSITE" id="PS00622">
    <property type="entry name" value="HTH_LUXR_1"/>
    <property type="match status" value="1"/>
</dbReference>
<dbReference type="GO" id="GO:0003677">
    <property type="term" value="F:DNA binding"/>
    <property type="evidence" value="ECO:0007669"/>
    <property type="project" value="UniProtKB-KW"/>
</dbReference>
<dbReference type="InterPro" id="IPR058245">
    <property type="entry name" value="NreC/VraR/RcsB-like_REC"/>
</dbReference>
<dbReference type="CDD" id="cd17535">
    <property type="entry name" value="REC_NarL-like"/>
    <property type="match status" value="1"/>
</dbReference>
<name>A0A3D4V5X0_9BACT</name>
<dbReference type="Proteomes" id="UP000264071">
    <property type="component" value="Unassembled WGS sequence"/>
</dbReference>
<gene>
    <name evidence="6" type="ORF">DGD08_04855</name>
</gene>
<dbReference type="InterPro" id="IPR000792">
    <property type="entry name" value="Tscrpt_reg_LuxR_C"/>
</dbReference>
<evidence type="ECO:0000256" key="3">
    <source>
        <dbReference type="PROSITE-ProRule" id="PRU00169"/>
    </source>
</evidence>
<dbReference type="InterPro" id="IPR016032">
    <property type="entry name" value="Sig_transdc_resp-reg_C-effctor"/>
</dbReference>
<feature type="domain" description="Response regulatory" evidence="5">
    <location>
        <begin position="6"/>
        <end position="122"/>
    </location>
</feature>
<dbReference type="OMA" id="VYAMREK"/>
<feature type="modified residue" description="4-aspartylphosphate" evidence="3">
    <location>
        <position position="57"/>
    </location>
</feature>
<evidence type="ECO:0000313" key="6">
    <source>
        <dbReference type="EMBL" id="HCT56526.1"/>
    </source>
</evidence>
<evidence type="ECO:0000259" key="4">
    <source>
        <dbReference type="PROSITE" id="PS50043"/>
    </source>
</evidence>
<dbReference type="PROSITE" id="PS50110">
    <property type="entry name" value="RESPONSE_REGULATORY"/>
    <property type="match status" value="1"/>
</dbReference>
<dbReference type="SMART" id="SM00448">
    <property type="entry name" value="REC"/>
    <property type="match status" value="1"/>
</dbReference>
<protein>
    <submittedName>
        <fullName evidence="6">DNA-binding response regulator</fullName>
    </submittedName>
</protein>
<dbReference type="InterPro" id="IPR001789">
    <property type="entry name" value="Sig_transdc_resp-reg_receiver"/>
</dbReference>